<dbReference type="EMBL" id="CP040626">
    <property type="protein sequence ID" value="QMW92664.1"/>
    <property type="molecule type" value="Genomic_DNA"/>
</dbReference>
<dbReference type="Proteomes" id="UP000515243">
    <property type="component" value="Chromosome 1"/>
</dbReference>
<evidence type="ECO:0000259" key="2">
    <source>
        <dbReference type="Pfam" id="PF26353"/>
    </source>
</evidence>
<dbReference type="EMBL" id="BKBC01000006">
    <property type="protein sequence ID" value="GEQ20192.1"/>
    <property type="molecule type" value="Genomic_DNA"/>
</dbReference>
<dbReference type="Pfam" id="PF26353">
    <property type="entry name" value="YhfM"/>
    <property type="match status" value="1"/>
</dbReference>
<keyword evidence="3" id="KW-0449">Lipoprotein</keyword>
<evidence type="ECO:0000313" key="6">
    <source>
        <dbReference type="Proteomes" id="UP000515243"/>
    </source>
</evidence>
<feature type="signal peptide" evidence="1">
    <location>
        <begin position="1"/>
        <end position="22"/>
    </location>
</feature>
<accession>A0A0Q0YN59</accession>
<feature type="chain" id="PRO_5042330508" evidence="1">
    <location>
        <begin position="23"/>
        <end position="276"/>
    </location>
</feature>
<reference evidence="4 6" key="1">
    <citation type="submission" date="2019-05" db="EMBL/GenBank/DDBJ databases">
        <authorList>
            <person name="Schori C."/>
            <person name="Ahrens C."/>
        </authorList>
    </citation>
    <scope>NUCLEOTIDE SEQUENCE [LARGE SCALE GENOMIC DNA]</scope>
    <source>
        <strain evidence="4 6">DSM 10702</strain>
    </source>
</reference>
<evidence type="ECO:0000256" key="1">
    <source>
        <dbReference type="SAM" id="SignalP"/>
    </source>
</evidence>
<protein>
    <submittedName>
        <fullName evidence="3">Lipoprotein</fullName>
    </submittedName>
</protein>
<proteinExistence type="predicted"/>
<sequence length="276" mass="31881">MKVNKSVIMFMVLIMLVTPLSGCSVVNDVAVKLNFRNEKFDYIKQNKVDKIIIQNVRDSGFRFIVNDPQAINDIYKILSKGKECSEKSSLDPDYMFEVWIGEEVKKYSYVVGANSNKEGNFYDDENAFSVPKNLENTIMQNLSFIRKPRNFEYIYYESILKVVESNKDSLSNGKVGIDISGDVDCLKYVFSNDLEEFKKNLNKLIPNVDLVSNNSEQFDTIIKVKNRGYNSTAFKTLITIDNKLDKSFKSYYITAEYNYKDWDINVSGANEMPQDW</sequence>
<dbReference type="OrthoDB" id="1931871at2"/>
<dbReference type="AlphaFoldDB" id="A0A0Q0YN59"/>
<feature type="domain" description="YhfM-like" evidence="2">
    <location>
        <begin position="44"/>
        <end position="148"/>
    </location>
</feature>
<evidence type="ECO:0000313" key="4">
    <source>
        <dbReference type="EMBL" id="QMW92664.1"/>
    </source>
</evidence>
<dbReference type="KEGG" id="cbut:ATN24_01865"/>
<reference evidence="3 5" key="2">
    <citation type="submission" date="2019-07" db="EMBL/GenBank/DDBJ databases">
        <title>Whole genome shotgun sequence of Clostridium butyricum NBRC 3858.</title>
        <authorList>
            <person name="Hosoyama A."/>
            <person name="Uohara A."/>
            <person name="Ohji S."/>
            <person name="Ichikawa N."/>
        </authorList>
    </citation>
    <scope>NUCLEOTIDE SEQUENCE [LARGE SCALE GENOMIC DNA]</scope>
    <source>
        <strain evidence="3 5">NBRC 3858</strain>
    </source>
</reference>
<evidence type="ECO:0000313" key="3">
    <source>
        <dbReference type="EMBL" id="GEQ20192.1"/>
    </source>
</evidence>
<evidence type="ECO:0000313" key="5">
    <source>
        <dbReference type="Proteomes" id="UP000321089"/>
    </source>
</evidence>
<organism evidence="3 5">
    <name type="scientific">Clostridium butyricum</name>
    <dbReference type="NCBI Taxonomy" id="1492"/>
    <lineage>
        <taxon>Bacteria</taxon>
        <taxon>Bacillati</taxon>
        <taxon>Bacillota</taxon>
        <taxon>Clostridia</taxon>
        <taxon>Eubacteriales</taxon>
        <taxon>Clostridiaceae</taxon>
        <taxon>Clostridium</taxon>
    </lineage>
</organism>
<dbReference type="RefSeq" id="WP_002583014.1">
    <property type="nucleotide sequence ID" value="NZ_AP019716.1"/>
</dbReference>
<dbReference type="InterPro" id="IPR058780">
    <property type="entry name" value="YhfM-like_dom"/>
</dbReference>
<gene>
    <name evidence="3" type="ORF">CBU02nite_06980</name>
    <name evidence="4" type="ORF">FF104_17480</name>
</gene>
<dbReference type="GeneID" id="92946004"/>
<keyword evidence="1" id="KW-0732">Signal</keyword>
<dbReference type="Proteomes" id="UP000321089">
    <property type="component" value="Unassembled WGS sequence"/>
</dbReference>
<name>A0A0Q0YN59_CLOBU</name>